<dbReference type="PANTHER" id="PTHR46671">
    <property type="entry name" value="PROTEIN CBG11221"/>
    <property type="match status" value="1"/>
</dbReference>
<keyword evidence="5" id="KW-0325">Glycoprotein</keyword>
<protein>
    <submittedName>
        <fullName evidence="7">Uncharacterized protein</fullName>
    </submittedName>
</protein>
<reference evidence="7" key="1">
    <citation type="submission" date="2016-11" db="UniProtKB">
        <authorList>
            <consortium name="WormBaseParasite"/>
        </authorList>
    </citation>
    <scope>IDENTIFICATION</scope>
</reference>
<keyword evidence="3" id="KW-0808">Transferase</keyword>
<evidence type="ECO:0000256" key="4">
    <source>
        <dbReference type="ARBA" id="ARBA00023136"/>
    </source>
</evidence>
<dbReference type="OMA" id="NKCEDIR"/>
<dbReference type="GO" id="GO:0016020">
    <property type="term" value="C:membrane"/>
    <property type="evidence" value="ECO:0007669"/>
    <property type="project" value="UniProtKB-SubCell"/>
</dbReference>
<dbReference type="InterPro" id="IPR003406">
    <property type="entry name" value="Glyco_trans_14"/>
</dbReference>
<evidence type="ECO:0000256" key="2">
    <source>
        <dbReference type="ARBA" id="ARBA00022676"/>
    </source>
</evidence>
<name>A0A1I8BX08_MELHA</name>
<keyword evidence="2" id="KW-0328">Glycosyltransferase</keyword>
<evidence type="ECO:0000256" key="1">
    <source>
        <dbReference type="ARBA" id="ARBA00004606"/>
    </source>
</evidence>
<dbReference type="Proteomes" id="UP000095281">
    <property type="component" value="Unplaced"/>
</dbReference>
<keyword evidence="4" id="KW-0472">Membrane</keyword>
<dbReference type="AlphaFoldDB" id="A0A1I8BX08"/>
<dbReference type="GO" id="GO:0016757">
    <property type="term" value="F:glycosyltransferase activity"/>
    <property type="evidence" value="ECO:0007669"/>
    <property type="project" value="UniProtKB-KW"/>
</dbReference>
<dbReference type="WBParaSite" id="MhA1_Contig762.frz3.gene11">
    <property type="protein sequence ID" value="MhA1_Contig762.frz3.gene11"/>
    <property type="gene ID" value="MhA1_Contig762.frz3.gene11"/>
</dbReference>
<sequence>MQEDLIKDLDCKRILNNDIEYIKEKSKKRLIYKDIKISNKCEDIRSKNNFLEKPLSEAENEFPIAYAKIVYKDYRFLEAELATNYHPQNWYCFAVDSKASENFYQTILSLANCFKNVIVPKERFSVDSAGHGMGKAHLSCFKELIKKERKWEYVITLQNHDVQIKTNEELVQIFKWLEGACDAEFEFRNYGQRERIEGLRKKFHWMFNCLHIFKNESYNKRVDENGEQLKLKLAKGYVQTSLARPFVDFIVNKLNLKKMLFYLDSWSC</sequence>
<proteinExistence type="predicted"/>
<comment type="subcellular location">
    <subcellularLocation>
        <location evidence="1">Membrane</location>
        <topology evidence="1">Single-pass type II membrane protein</topology>
    </subcellularLocation>
</comment>
<accession>A0A1I8BX08</accession>
<evidence type="ECO:0000256" key="5">
    <source>
        <dbReference type="ARBA" id="ARBA00023180"/>
    </source>
</evidence>
<evidence type="ECO:0000256" key="3">
    <source>
        <dbReference type="ARBA" id="ARBA00022679"/>
    </source>
</evidence>
<organism evidence="6 7">
    <name type="scientific">Meloidogyne hapla</name>
    <name type="common">Root-knot nematode worm</name>
    <dbReference type="NCBI Taxonomy" id="6305"/>
    <lineage>
        <taxon>Eukaryota</taxon>
        <taxon>Metazoa</taxon>
        <taxon>Ecdysozoa</taxon>
        <taxon>Nematoda</taxon>
        <taxon>Chromadorea</taxon>
        <taxon>Rhabditida</taxon>
        <taxon>Tylenchina</taxon>
        <taxon>Tylenchomorpha</taxon>
        <taxon>Tylenchoidea</taxon>
        <taxon>Meloidogynidae</taxon>
        <taxon>Meloidogyninae</taxon>
        <taxon>Meloidogyne</taxon>
    </lineage>
</organism>
<dbReference type="PANTHER" id="PTHR46671:SF7">
    <property type="entry name" value="CORE-2_I-BRANCHING ENZYME"/>
    <property type="match status" value="1"/>
</dbReference>
<dbReference type="Pfam" id="PF02485">
    <property type="entry name" value="Branch"/>
    <property type="match status" value="1"/>
</dbReference>
<evidence type="ECO:0000313" key="6">
    <source>
        <dbReference type="Proteomes" id="UP000095281"/>
    </source>
</evidence>
<keyword evidence="6" id="KW-1185">Reference proteome</keyword>
<evidence type="ECO:0000313" key="7">
    <source>
        <dbReference type="WBParaSite" id="MhA1_Contig762.frz3.gene11"/>
    </source>
</evidence>